<dbReference type="eggNOG" id="KOG4353">
    <property type="taxonomic scope" value="Eukaryota"/>
</dbReference>
<dbReference type="InterPro" id="IPR032710">
    <property type="entry name" value="NTF2-like_dom_sf"/>
</dbReference>
<sequence>MAMKTTQDINKEDEELCKEAEKFMQVYYDVMDRKREKIGFLYANITSSNAVWNGNPINGFDDICRFMAALPSTQHNIQSLDAQRLPEGVSGEMNGGMILHVAGSVTVDSDSHRAFTQTLLLGVEDGKYKVKSDRFRYVD</sequence>
<evidence type="ECO:0000313" key="7">
    <source>
        <dbReference type="Proteomes" id="UP000095282"/>
    </source>
</evidence>
<comment type="subcellular location">
    <subcellularLocation>
        <location evidence="5">Cytoplasm</location>
    </subcellularLocation>
    <subcellularLocation>
        <location evidence="5">Nucleus</location>
    </subcellularLocation>
</comment>
<dbReference type="SUPFAM" id="SSF54427">
    <property type="entry name" value="NTF2-like"/>
    <property type="match status" value="1"/>
</dbReference>
<dbReference type="GO" id="GO:0015031">
    <property type="term" value="P:protein transport"/>
    <property type="evidence" value="ECO:0007669"/>
    <property type="project" value="UniProtKB-KW"/>
</dbReference>
<evidence type="ECO:0000256" key="4">
    <source>
        <dbReference type="ARBA" id="ARBA00070836"/>
    </source>
</evidence>
<dbReference type="Gene3D" id="3.10.450.50">
    <property type="match status" value="1"/>
</dbReference>
<dbReference type="InterPro" id="IPR018222">
    <property type="entry name" value="Nuclear_transport_factor_2_euk"/>
</dbReference>
<accession>A0A1I7TKS6</accession>
<proteinExistence type="predicted"/>
<name>A0A1I7TKS6_9PELO</name>
<dbReference type="PROSITE" id="PS50177">
    <property type="entry name" value="NTF2_DOMAIN"/>
    <property type="match status" value="1"/>
</dbReference>
<protein>
    <recommendedName>
        <fullName evidence="4 5">NTF2-related export protein</fullName>
    </recommendedName>
</protein>
<evidence type="ECO:0000256" key="3">
    <source>
        <dbReference type="ARBA" id="ARBA00023242"/>
    </source>
</evidence>
<keyword evidence="2 5" id="KW-0653">Protein transport</keyword>
<evidence type="ECO:0000256" key="5">
    <source>
        <dbReference type="RuleBase" id="RU369002"/>
    </source>
</evidence>
<dbReference type="GO" id="GO:0005634">
    <property type="term" value="C:nucleus"/>
    <property type="evidence" value="ECO:0007669"/>
    <property type="project" value="UniProtKB-SubCell"/>
</dbReference>
<dbReference type="InterPro" id="IPR002075">
    <property type="entry name" value="NTF2_dom"/>
</dbReference>
<dbReference type="PANTHER" id="PTHR12612">
    <property type="entry name" value="NUCLEAR TRANSPORT FACTOR 2"/>
    <property type="match status" value="1"/>
</dbReference>
<comment type="function">
    <text evidence="5">Has a role in nuclear-cytoplasmic transport of proteins and mRNAs.</text>
</comment>
<keyword evidence="3 5" id="KW-0539">Nucleus</keyword>
<keyword evidence="7" id="KW-1185">Reference proteome</keyword>
<dbReference type="CDD" id="cd00780">
    <property type="entry name" value="NTF2"/>
    <property type="match status" value="1"/>
</dbReference>
<dbReference type="Proteomes" id="UP000095282">
    <property type="component" value="Unplaced"/>
</dbReference>
<keyword evidence="5" id="KW-0963">Cytoplasm</keyword>
<evidence type="ECO:0000313" key="8">
    <source>
        <dbReference type="WBParaSite" id="Csp11.Scaffold627.g6890.t1"/>
    </source>
</evidence>
<dbReference type="GO" id="GO:0051028">
    <property type="term" value="P:mRNA transport"/>
    <property type="evidence" value="ECO:0007669"/>
    <property type="project" value="UniProtKB-UniRule"/>
</dbReference>
<evidence type="ECO:0000256" key="1">
    <source>
        <dbReference type="ARBA" id="ARBA00022448"/>
    </source>
</evidence>
<organism evidence="7 8">
    <name type="scientific">Caenorhabditis tropicalis</name>
    <dbReference type="NCBI Taxonomy" id="1561998"/>
    <lineage>
        <taxon>Eukaryota</taxon>
        <taxon>Metazoa</taxon>
        <taxon>Ecdysozoa</taxon>
        <taxon>Nematoda</taxon>
        <taxon>Chromadorea</taxon>
        <taxon>Rhabditida</taxon>
        <taxon>Rhabditina</taxon>
        <taxon>Rhabditomorpha</taxon>
        <taxon>Rhabditoidea</taxon>
        <taxon>Rhabditidae</taxon>
        <taxon>Peloderinae</taxon>
        <taxon>Caenorhabditis</taxon>
    </lineage>
</organism>
<reference evidence="8" key="1">
    <citation type="submission" date="2016-11" db="UniProtKB">
        <authorList>
            <consortium name="WormBaseParasite"/>
        </authorList>
    </citation>
    <scope>IDENTIFICATION</scope>
</reference>
<evidence type="ECO:0000259" key="6">
    <source>
        <dbReference type="PROSITE" id="PS50177"/>
    </source>
</evidence>
<dbReference type="GO" id="GO:0005737">
    <property type="term" value="C:cytoplasm"/>
    <property type="evidence" value="ECO:0007669"/>
    <property type="project" value="UniProtKB-SubCell"/>
</dbReference>
<dbReference type="Pfam" id="PF02136">
    <property type="entry name" value="NTF2"/>
    <property type="match status" value="1"/>
</dbReference>
<dbReference type="WBParaSite" id="Csp11.Scaffold627.g6890.t1">
    <property type="protein sequence ID" value="Csp11.Scaffold627.g6890.t1"/>
    <property type="gene ID" value="Csp11.Scaffold627.g6890"/>
</dbReference>
<dbReference type="AlphaFoldDB" id="A0A1I7TKS6"/>
<dbReference type="InterPro" id="IPR045875">
    <property type="entry name" value="NTF2"/>
</dbReference>
<dbReference type="GO" id="GO:0006913">
    <property type="term" value="P:nucleocytoplasmic transport"/>
    <property type="evidence" value="ECO:0007669"/>
    <property type="project" value="UniProtKB-UniRule"/>
</dbReference>
<evidence type="ECO:0000256" key="2">
    <source>
        <dbReference type="ARBA" id="ARBA00022927"/>
    </source>
</evidence>
<feature type="domain" description="NTF2" evidence="6">
    <location>
        <begin position="19"/>
        <end position="137"/>
    </location>
</feature>
<dbReference type="STRING" id="1561998.A0A1I7TKS6"/>
<dbReference type="FunFam" id="3.10.450.50:FF:000006">
    <property type="entry name" value="NTF2-related export protein 2 isoform 1"/>
    <property type="match status" value="1"/>
</dbReference>
<keyword evidence="1 5" id="KW-0813">Transport</keyword>